<dbReference type="InterPro" id="IPR007024">
    <property type="entry name" value="BLUF_domain"/>
</dbReference>
<protein>
    <recommendedName>
        <fullName evidence="1">BLUF domain-containing protein</fullName>
    </recommendedName>
</protein>
<dbReference type="Proteomes" id="UP001500730">
    <property type="component" value="Unassembled WGS sequence"/>
</dbReference>
<dbReference type="SMART" id="SM01034">
    <property type="entry name" value="BLUF"/>
    <property type="match status" value="1"/>
</dbReference>
<dbReference type="PROSITE" id="PS50925">
    <property type="entry name" value="BLUF"/>
    <property type="match status" value="1"/>
</dbReference>
<proteinExistence type="predicted"/>
<accession>A0ABN3LLN5</accession>
<keyword evidence="3" id="KW-1185">Reference proteome</keyword>
<evidence type="ECO:0000259" key="1">
    <source>
        <dbReference type="PROSITE" id="PS50925"/>
    </source>
</evidence>
<dbReference type="EMBL" id="BAAARE010000009">
    <property type="protein sequence ID" value="GAA2485124.1"/>
    <property type="molecule type" value="Genomic_DNA"/>
</dbReference>
<dbReference type="SUPFAM" id="SSF54975">
    <property type="entry name" value="Acylphosphatase/BLUF domain-like"/>
    <property type="match status" value="1"/>
</dbReference>
<comment type="caution">
    <text evidence="2">The sequence shown here is derived from an EMBL/GenBank/DDBJ whole genome shotgun (WGS) entry which is preliminary data.</text>
</comment>
<dbReference type="Pfam" id="PF04940">
    <property type="entry name" value="BLUF"/>
    <property type="match status" value="1"/>
</dbReference>
<organism evidence="2 3">
    <name type="scientific">Terrabacter carboxydivorans</name>
    <dbReference type="NCBI Taxonomy" id="619730"/>
    <lineage>
        <taxon>Bacteria</taxon>
        <taxon>Bacillati</taxon>
        <taxon>Actinomycetota</taxon>
        <taxon>Actinomycetes</taxon>
        <taxon>Micrococcales</taxon>
        <taxon>Intrasporangiaceae</taxon>
        <taxon>Terrabacter</taxon>
    </lineage>
</organism>
<gene>
    <name evidence="2" type="ORF">GCM10009858_23720</name>
</gene>
<reference evidence="2 3" key="1">
    <citation type="journal article" date="2019" name="Int. J. Syst. Evol. Microbiol.">
        <title>The Global Catalogue of Microorganisms (GCM) 10K type strain sequencing project: providing services to taxonomists for standard genome sequencing and annotation.</title>
        <authorList>
            <consortium name="The Broad Institute Genomics Platform"/>
            <consortium name="The Broad Institute Genome Sequencing Center for Infectious Disease"/>
            <person name="Wu L."/>
            <person name="Ma J."/>
        </authorList>
    </citation>
    <scope>NUCLEOTIDE SEQUENCE [LARGE SCALE GENOMIC DNA]</scope>
    <source>
        <strain evidence="2 3">JCM 16259</strain>
    </source>
</reference>
<evidence type="ECO:0000313" key="2">
    <source>
        <dbReference type="EMBL" id="GAA2485124.1"/>
    </source>
</evidence>
<evidence type="ECO:0000313" key="3">
    <source>
        <dbReference type="Proteomes" id="UP001500730"/>
    </source>
</evidence>
<dbReference type="Gene3D" id="3.30.70.100">
    <property type="match status" value="1"/>
</dbReference>
<name>A0ABN3LLN5_9MICO</name>
<dbReference type="InterPro" id="IPR036046">
    <property type="entry name" value="Acylphosphatase-like_dom_sf"/>
</dbReference>
<sequence>MAAPGRPEGCPIGRTTVLSLTYFSTATSAMSADDLRELLRRTRERNESVGLTGLLLYADGSFVQTLEGPDELVRETFARISRDPRHRSVSVALQEQVEERFFPDWSMGFRELSDEQTRSVPGFSDYLEGRGGERSPGGSRAGAFHRAFRAFAP</sequence>
<feature type="domain" description="BLUF" evidence="1">
    <location>
        <begin position="17"/>
        <end position="108"/>
    </location>
</feature>